<keyword evidence="4 10" id="KW-0812">Transmembrane</keyword>
<dbReference type="Gene3D" id="2.40.170.20">
    <property type="entry name" value="TonB-dependent receptor, beta-barrel domain"/>
    <property type="match status" value="1"/>
</dbReference>
<dbReference type="GO" id="GO:0044718">
    <property type="term" value="P:siderophore transmembrane transport"/>
    <property type="evidence" value="ECO:0007669"/>
    <property type="project" value="TreeGrafter"/>
</dbReference>
<evidence type="ECO:0000256" key="9">
    <source>
        <dbReference type="ARBA" id="ARBA00023237"/>
    </source>
</evidence>
<keyword evidence="2 10" id="KW-0813">Transport</keyword>
<feature type="chain" id="PRO_5003850403" evidence="12">
    <location>
        <begin position="27"/>
        <end position="755"/>
    </location>
</feature>
<evidence type="ECO:0000256" key="5">
    <source>
        <dbReference type="ARBA" id="ARBA00022729"/>
    </source>
</evidence>
<dbReference type="Pfam" id="PF07715">
    <property type="entry name" value="Plug"/>
    <property type="match status" value="1"/>
</dbReference>
<reference evidence="15 16" key="1">
    <citation type="journal article" date="2012" name="J. Bacteriol.">
        <title>Draft Genome Sequence of Cecembia lonarensis Strain LW9T, Isolated from Lonar Lake, a Haloalkaline Lake in India.</title>
        <authorList>
            <person name="Shivaji S."/>
            <person name="Ara S."/>
            <person name="Singh A."/>
            <person name="Pinnaka A.K."/>
        </authorList>
    </citation>
    <scope>NUCLEOTIDE SEQUENCE [LARGE SCALE GENOMIC DNA]</scope>
    <source>
        <strain evidence="15 16">LW9</strain>
    </source>
</reference>
<comment type="subcellular location">
    <subcellularLocation>
        <location evidence="1 10">Cell outer membrane</location>
        <topology evidence="1 10">Multi-pass membrane protein</topology>
    </subcellularLocation>
</comment>
<evidence type="ECO:0000256" key="6">
    <source>
        <dbReference type="ARBA" id="ARBA00023077"/>
    </source>
</evidence>
<dbReference type="Proteomes" id="UP000004478">
    <property type="component" value="Unassembled WGS sequence"/>
</dbReference>
<evidence type="ECO:0000256" key="11">
    <source>
        <dbReference type="RuleBase" id="RU003357"/>
    </source>
</evidence>
<dbReference type="InterPro" id="IPR008969">
    <property type="entry name" value="CarboxyPept-like_regulatory"/>
</dbReference>
<dbReference type="Pfam" id="PF00593">
    <property type="entry name" value="TonB_dep_Rec_b-barrel"/>
    <property type="match status" value="1"/>
</dbReference>
<dbReference type="AlphaFoldDB" id="K1LEF0"/>
<evidence type="ECO:0000256" key="8">
    <source>
        <dbReference type="ARBA" id="ARBA00023170"/>
    </source>
</evidence>
<feature type="domain" description="TonB-dependent receptor-like beta-barrel" evidence="13">
    <location>
        <begin position="351"/>
        <end position="714"/>
    </location>
</feature>
<protein>
    <submittedName>
        <fullName evidence="15">Colicin I receptor</fullName>
    </submittedName>
</protein>
<keyword evidence="3 10" id="KW-1134">Transmembrane beta strand</keyword>
<dbReference type="SUPFAM" id="SSF49464">
    <property type="entry name" value="Carboxypeptidase regulatory domain-like"/>
    <property type="match status" value="1"/>
</dbReference>
<evidence type="ECO:0000256" key="4">
    <source>
        <dbReference type="ARBA" id="ARBA00022692"/>
    </source>
</evidence>
<dbReference type="InterPro" id="IPR012910">
    <property type="entry name" value="Plug_dom"/>
</dbReference>
<evidence type="ECO:0000256" key="1">
    <source>
        <dbReference type="ARBA" id="ARBA00004571"/>
    </source>
</evidence>
<comment type="similarity">
    <text evidence="10 11">Belongs to the TonB-dependent receptor family.</text>
</comment>
<evidence type="ECO:0000259" key="13">
    <source>
        <dbReference type="Pfam" id="PF00593"/>
    </source>
</evidence>
<feature type="domain" description="TonB-dependent receptor plug" evidence="14">
    <location>
        <begin position="120"/>
        <end position="227"/>
    </location>
</feature>
<dbReference type="RefSeq" id="WP_009183809.1">
    <property type="nucleotide sequence ID" value="NZ_AMGM01000007.1"/>
</dbReference>
<proteinExistence type="inferred from homology"/>
<evidence type="ECO:0000256" key="12">
    <source>
        <dbReference type="SAM" id="SignalP"/>
    </source>
</evidence>
<dbReference type="SUPFAM" id="SSF56935">
    <property type="entry name" value="Porins"/>
    <property type="match status" value="1"/>
</dbReference>
<keyword evidence="6 11" id="KW-0798">TonB box</keyword>
<dbReference type="OrthoDB" id="1109239at2"/>
<evidence type="ECO:0000256" key="10">
    <source>
        <dbReference type="PROSITE-ProRule" id="PRU01360"/>
    </source>
</evidence>
<dbReference type="GO" id="GO:0015344">
    <property type="term" value="F:siderophore uptake transmembrane transporter activity"/>
    <property type="evidence" value="ECO:0007669"/>
    <property type="project" value="TreeGrafter"/>
</dbReference>
<dbReference type="EMBL" id="AMGM01000007">
    <property type="protein sequence ID" value="EKB50562.1"/>
    <property type="molecule type" value="Genomic_DNA"/>
</dbReference>
<sequence length="755" mass="83966">MIRFNLNKFSLCFLATLLLLYSSAQAEKGLRGKVVDENGRPIPFATVQYGEAKGVVADVEGVFDISNWESVSSLKISAVGYDSQTFPIHSESLSTVFVLKEALNDLNEVVITGNFGPQSARQSTYMVRSIDKERIQQRAAGNLQEVLNTELGIRFSQDNALGSSNLEMMGMSGQNVKILIDGVPMVGRQGVNNEINLNQIDINQIEKIEIVEGPMAVIYGADALAGVINIITKNPGAKAGYTLSTRMQEETAGNEYSPFHGAGNRIRSVQGTYTTEGPLSLGLGLTQNQFGGWKGPQTGRMFQWLPKDQWLANASIGFRKDKVELDYHVDFMDEIITSFGPENRLEVIDRNFITQRWMHRMNARVDFSPAFQLSTQMAYTDFKRETQTWVTNVRTNEQNLSRQEGSQALVNHQGFTFRTIGNWLVSPNLTLMPGIDINTESGVGDRINENRGIQDYAAFLTGEWRISSFLQVRPGLRTAYNSAYQAPPLIPSINTKLAISSKLDLRLAYANGFRAPSIRELYFDFFDASHSIAGNPDLSPERSDSFNASLTFQEKESALGWKTILSAFHNEVRDRIAFGMDPTDPRITTLFNINQYRTQGLMLNQSLKANRWTLEAGASYIGRFNLLSQEDQTLPVMLFSPEINSNITYKIPFLETDINLFYKWTGPLPGFELAAGDGGQAVPRQIMLEGFHWMDLTLRKNLPIGITLTGGARNMFNISDIMSTSTAGSAHGGGPARPMGFGRSYFLGITYQLSK</sequence>
<evidence type="ECO:0000256" key="3">
    <source>
        <dbReference type="ARBA" id="ARBA00022452"/>
    </source>
</evidence>
<gene>
    <name evidence="15" type="primary">cirA</name>
    <name evidence="15" type="ORF">B879_00764</name>
</gene>
<dbReference type="InterPro" id="IPR039426">
    <property type="entry name" value="TonB-dep_rcpt-like"/>
</dbReference>
<dbReference type="InterPro" id="IPR037066">
    <property type="entry name" value="Plug_dom_sf"/>
</dbReference>
<keyword evidence="9 10" id="KW-0998">Cell outer membrane</keyword>
<evidence type="ECO:0000259" key="14">
    <source>
        <dbReference type="Pfam" id="PF07715"/>
    </source>
</evidence>
<evidence type="ECO:0000313" key="16">
    <source>
        <dbReference type="Proteomes" id="UP000004478"/>
    </source>
</evidence>
<name>K1LEF0_CECL9</name>
<evidence type="ECO:0000256" key="2">
    <source>
        <dbReference type="ARBA" id="ARBA00022448"/>
    </source>
</evidence>
<organism evidence="15 16">
    <name type="scientific">Cecembia lonarensis (strain CCUG 58316 / KCTC 22772 / LW9)</name>
    <dbReference type="NCBI Taxonomy" id="1225176"/>
    <lineage>
        <taxon>Bacteria</taxon>
        <taxon>Pseudomonadati</taxon>
        <taxon>Bacteroidota</taxon>
        <taxon>Cytophagia</taxon>
        <taxon>Cytophagales</taxon>
        <taxon>Cyclobacteriaceae</taxon>
        <taxon>Cecembia</taxon>
    </lineage>
</organism>
<dbReference type="Gene3D" id="2.170.130.10">
    <property type="entry name" value="TonB-dependent receptor, plug domain"/>
    <property type="match status" value="1"/>
</dbReference>
<dbReference type="GO" id="GO:0009279">
    <property type="term" value="C:cell outer membrane"/>
    <property type="evidence" value="ECO:0007669"/>
    <property type="project" value="UniProtKB-SubCell"/>
</dbReference>
<evidence type="ECO:0000313" key="15">
    <source>
        <dbReference type="EMBL" id="EKB50562.1"/>
    </source>
</evidence>
<keyword evidence="8 15" id="KW-0675">Receptor</keyword>
<keyword evidence="7 10" id="KW-0472">Membrane</keyword>
<dbReference type="PANTHER" id="PTHR30069:SF29">
    <property type="entry name" value="HEMOGLOBIN AND HEMOGLOBIN-HAPTOGLOBIN-BINDING PROTEIN 1-RELATED"/>
    <property type="match status" value="1"/>
</dbReference>
<feature type="signal peptide" evidence="12">
    <location>
        <begin position="1"/>
        <end position="26"/>
    </location>
</feature>
<dbReference type="InterPro" id="IPR000531">
    <property type="entry name" value="Beta-barrel_TonB"/>
</dbReference>
<dbReference type="PANTHER" id="PTHR30069">
    <property type="entry name" value="TONB-DEPENDENT OUTER MEMBRANE RECEPTOR"/>
    <property type="match status" value="1"/>
</dbReference>
<dbReference type="PROSITE" id="PS52016">
    <property type="entry name" value="TONB_DEPENDENT_REC_3"/>
    <property type="match status" value="1"/>
</dbReference>
<dbReference type="InterPro" id="IPR036942">
    <property type="entry name" value="Beta-barrel_TonB_sf"/>
</dbReference>
<accession>K1LEF0</accession>
<keyword evidence="16" id="KW-1185">Reference proteome</keyword>
<evidence type="ECO:0000256" key="7">
    <source>
        <dbReference type="ARBA" id="ARBA00023136"/>
    </source>
</evidence>
<dbReference type="CDD" id="cd01347">
    <property type="entry name" value="ligand_gated_channel"/>
    <property type="match status" value="1"/>
</dbReference>
<dbReference type="Pfam" id="PF13715">
    <property type="entry name" value="CarbopepD_reg_2"/>
    <property type="match status" value="1"/>
</dbReference>
<keyword evidence="5 12" id="KW-0732">Signal</keyword>
<comment type="caution">
    <text evidence="15">The sequence shown here is derived from an EMBL/GenBank/DDBJ whole genome shotgun (WGS) entry which is preliminary data.</text>
</comment>
<dbReference type="PATRIC" id="fig|1225176.3.peg.817"/>